<proteinExistence type="predicted"/>
<dbReference type="EMBL" id="HBIP01009831">
    <property type="protein sequence ID" value="CAE0490364.1"/>
    <property type="molecule type" value="Transcribed_RNA"/>
</dbReference>
<dbReference type="AlphaFoldDB" id="A0A7S3VJM2"/>
<sequence>MAGLTSEQLAQVSELVGEQTLYLALPQVRGLIKQLSTCETWCQPSRDTDFNFKPPSPLDALPPQHGAELQGWVKVYLGQGHTAVDVKHAFQDLRQHCNEEQHMSAAEDVLQAILQLRQDISMPALKARDPFLHAAMAGAEDFSKCFLAEPRLFWLAYLVLDHCKHSLYHSYQDDCVWQDVPKLKKSARDAILTWTEMVTQNHERLGDGPSDFFASADSVHARALQLGPRQSYPLDQLQLRVAHCLGLGLFERVAEQQPFAFAVLSHMDQMFAMLEHIT</sequence>
<organism evidence="1">
    <name type="scientific">Dunaliella tertiolecta</name>
    <name type="common">Green alga</name>
    <dbReference type="NCBI Taxonomy" id="3047"/>
    <lineage>
        <taxon>Eukaryota</taxon>
        <taxon>Viridiplantae</taxon>
        <taxon>Chlorophyta</taxon>
        <taxon>core chlorophytes</taxon>
        <taxon>Chlorophyceae</taxon>
        <taxon>CS clade</taxon>
        <taxon>Chlamydomonadales</taxon>
        <taxon>Dunaliellaceae</taxon>
        <taxon>Dunaliella</taxon>
    </lineage>
</organism>
<evidence type="ECO:0000313" key="1">
    <source>
        <dbReference type="EMBL" id="CAE0490364.1"/>
    </source>
</evidence>
<gene>
    <name evidence="1" type="ORF">DTER00134_LOCUS5437</name>
</gene>
<reference evidence="1" key="1">
    <citation type="submission" date="2021-01" db="EMBL/GenBank/DDBJ databases">
        <authorList>
            <person name="Corre E."/>
            <person name="Pelletier E."/>
            <person name="Niang G."/>
            <person name="Scheremetjew M."/>
            <person name="Finn R."/>
            <person name="Kale V."/>
            <person name="Holt S."/>
            <person name="Cochrane G."/>
            <person name="Meng A."/>
            <person name="Brown T."/>
            <person name="Cohen L."/>
        </authorList>
    </citation>
    <scope>NUCLEOTIDE SEQUENCE</scope>
    <source>
        <strain evidence="1">CCMP1320</strain>
    </source>
</reference>
<protein>
    <submittedName>
        <fullName evidence="1">Uncharacterized protein</fullName>
    </submittedName>
</protein>
<accession>A0A7S3VJM2</accession>
<name>A0A7S3VJM2_DUNTE</name>